<protein>
    <submittedName>
        <fullName evidence="2">Methyltransferase type 11</fullName>
    </submittedName>
</protein>
<dbReference type="OrthoDB" id="5983563at2"/>
<keyword evidence="3" id="KW-1185">Reference proteome</keyword>
<organism evidence="2 3">
    <name type="scientific">Dokdonella koreensis DS-123</name>
    <dbReference type="NCBI Taxonomy" id="1300342"/>
    <lineage>
        <taxon>Bacteria</taxon>
        <taxon>Pseudomonadati</taxon>
        <taxon>Pseudomonadota</taxon>
        <taxon>Gammaproteobacteria</taxon>
        <taxon>Lysobacterales</taxon>
        <taxon>Rhodanobacteraceae</taxon>
        <taxon>Dokdonella</taxon>
    </lineage>
</organism>
<dbReference type="Proteomes" id="UP000076830">
    <property type="component" value="Chromosome"/>
</dbReference>
<evidence type="ECO:0000259" key="1">
    <source>
        <dbReference type="Pfam" id="PF08241"/>
    </source>
</evidence>
<sequence length="228" mass="25102">MTHRNASIFARPELAALARDELALLPVYARRQPSCRALIVYPHVSARALPLDLPAWQVTRLHVEDGRLQGDSSCEPDHLPWPEDSFDLVQVQHAADVLEPIEAFVDEIGRVLRPGGVVLWSGLNALGSWRSWCRLRSGASLPLLPAGALRRLLDRSGLAIEDSYHVGRFWPRSAAAGDRAASAVDVFRAAWVLAARKRRANLTLLARRNVRPAVPARLAAVPSRRACA</sequence>
<feature type="domain" description="Methyltransferase type 11" evidence="1">
    <location>
        <begin position="76"/>
        <end position="119"/>
    </location>
</feature>
<keyword evidence="2" id="KW-0489">Methyltransferase</keyword>
<dbReference type="STRING" id="1300342.I596_2128"/>
<reference evidence="2 3" key="1">
    <citation type="submission" date="2016-04" db="EMBL/GenBank/DDBJ databases">
        <title>Complete genome sequence of Dokdonella koreensis DS-123T.</title>
        <authorList>
            <person name="Kim J.F."/>
            <person name="Lee H."/>
            <person name="Kwak M.-J."/>
        </authorList>
    </citation>
    <scope>NUCLEOTIDE SEQUENCE [LARGE SCALE GENOMIC DNA]</scope>
    <source>
        <strain evidence="2 3">DS-123</strain>
    </source>
</reference>
<gene>
    <name evidence="2" type="ORF">I596_2128</name>
</gene>
<dbReference type="AlphaFoldDB" id="A0A160DUJ1"/>
<proteinExistence type="predicted"/>
<dbReference type="Gene3D" id="3.40.50.150">
    <property type="entry name" value="Vaccinia Virus protein VP39"/>
    <property type="match status" value="1"/>
</dbReference>
<dbReference type="Pfam" id="PF08241">
    <property type="entry name" value="Methyltransf_11"/>
    <property type="match status" value="1"/>
</dbReference>
<dbReference type="InterPro" id="IPR013216">
    <property type="entry name" value="Methyltransf_11"/>
</dbReference>
<dbReference type="InterPro" id="IPR029063">
    <property type="entry name" value="SAM-dependent_MTases_sf"/>
</dbReference>
<dbReference type="GO" id="GO:0032259">
    <property type="term" value="P:methylation"/>
    <property type="evidence" value="ECO:0007669"/>
    <property type="project" value="UniProtKB-KW"/>
</dbReference>
<dbReference type="GO" id="GO:0008757">
    <property type="term" value="F:S-adenosylmethionine-dependent methyltransferase activity"/>
    <property type="evidence" value="ECO:0007669"/>
    <property type="project" value="InterPro"/>
</dbReference>
<evidence type="ECO:0000313" key="3">
    <source>
        <dbReference type="Proteomes" id="UP000076830"/>
    </source>
</evidence>
<dbReference type="SUPFAM" id="SSF53335">
    <property type="entry name" value="S-adenosyl-L-methionine-dependent methyltransferases"/>
    <property type="match status" value="1"/>
</dbReference>
<name>A0A160DUJ1_9GAMM</name>
<dbReference type="EMBL" id="CP015249">
    <property type="protein sequence ID" value="ANB18147.1"/>
    <property type="molecule type" value="Genomic_DNA"/>
</dbReference>
<evidence type="ECO:0000313" key="2">
    <source>
        <dbReference type="EMBL" id="ANB18147.1"/>
    </source>
</evidence>
<dbReference type="KEGG" id="dko:I596_2128"/>
<dbReference type="RefSeq" id="WP_067647164.1">
    <property type="nucleotide sequence ID" value="NZ_CP015249.1"/>
</dbReference>
<keyword evidence="2" id="KW-0808">Transferase</keyword>
<accession>A0A160DUJ1</accession>